<dbReference type="RefSeq" id="XP_026675942.1">
    <property type="nucleotide sequence ID" value="XM_026820141.1"/>
</dbReference>
<evidence type="ECO:0000313" key="12">
    <source>
        <dbReference type="RefSeq" id="XP_026675944.1"/>
    </source>
</evidence>
<evidence type="ECO:0000256" key="2">
    <source>
        <dbReference type="ARBA" id="ARBA00022801"/>
    </source>
</evidence>
<keyword evidence="4 6" id="KW-0539">Nucleus</keyword>
<name>A0A3Q0IIC2_DIACI</name>
<evidence type="ECO:0000256" key="7">
    <source>
        <dbReference type="SAM" id="MobiDB-lite"/>
    </source>
</evidence>
<protein>
    <recommendedName>
        <fullName evidence="6">U6 snRNA phosphodiesterase</fullName>
        <ecNumber evidence="6">3.1.4.-</ecNumber>
    </recommendedName>
</protein>
<feature type="compositionally biased region" description="Polar residues" evidence="7">
    <location>
        <begin position="30"/>
        <end position="43"/>
    </location>
</feature>
<dbReference type="AlphaFoldDB" id="A0A3Q0IIC2"/>
<reference evidence="9 10" key="1">
    <citation type="submission" date="2025-04" db="UniProtKB">
        <authorList>
            <consortium name="RefSeq"/>
        </authorList>
    </citation>
    <scope>IDENTIFICATION</scope>
</reference>
<comment type="subcellular location">
    <subcellularLocation>
        <location evidence="6">Nucleus</location>
    </subcellularLocation>
</comment>
<dbReference type="HAMAP" id="MF_03040">
    <property type="entry name" value="USB1"/>
    <property type="match status" value="1"/>
</dbReference>
<dbReference type="GO" id="GO:0034477">
    <property type="term" value="P:U6 snRNA 3'-end processing"/>
    <property type="evidence" value="ECO:0007669"/>
    <property type="project" value="UniProtKB-UniRule"/>
</dbReference>
<dbReference type="KEGG" id="dci:103524853"/>
<accession>A0A3Q0IIC2</accession>
<sequence length="268" mass="30322">MTGSSVNSLNLLLDYSSSSDSDNDCDTSNHQTSAQLSTGSQHQKTPKQKLPLPNELLERFQAPNQVMDNPNEHGGRIRSFPHQRNSWATLVYIPLQTNLARLYAMLKEELNSVGISVEVIPEPHLSLSKTLVIPYHWIDTLVETLGNNLRHLNRLTIKFNSIEIFCNEEKTRSFIALGANSCKTSLTSIVQAVDKSAQEFKLPTYYEEPNFHASIAWCLQDKTATLKPLLTKLDNIFTQFKLTSDESFHVVTHIHMKTGNKFYSFPLT</sequence>
<keyword evidence="2 6" id="KW-0378">Hydrolase</keyword>
<dbReference type="GO" id="GO:0016829">
    <property type="term" value="F:lyase activity"/>
    <property type="evidence" value="ECO:0007669"/>
    <property type="project" value="UniProtKB-KW"/>
</dbReference>
<evidence type="ECO:0000256" key="4">
    <source>
        <dbReference type="ARBA" id="ARBA00023242"/>
    </source>
</evidence>
<evidence type="ECO:0000256" key="6">
    <source>
        <dbReference type="HAMAP-Rule" id="MF_03040"/>
    </source>
</evidence>
<evidence type="ECO:0000313" key="9">
    <source>
        <dbReference type="RefSeq" id="XP_026675941.1"/>
    </source>
</evidence>
<dbReference type="RefSeq" id="XP_026675944.1">
    <property type="nucleotide sequence ID" value="XM_026820143.1"/>
</dbReference>
<comment type="function">
    <text evidence="6">Phosphodiesterase responsible for the U6 snRNA 3' end processing. Acts as an exoribonuclease (RNase) responsible for trimming the poly(U) tract of the last nucleotides in the pre-U6 snRNA molecule, leading to the formation of mature U6 snRNA.</text>
</comment>
<keyword evidence="8" id="KW-1185">Reference proteome</keyword>
<evidence type="ECO:0000313" key="8">
    <source>
        <dbReference type="Proteomes" id="UP000079169"/>
    </source>
</evidence>
<proteinExistence type="inferred from homology"/>
<dbReference type="Pfam" id="PF09749">
    <property type="entry name" value="HVSL"/>
    <property type="match status" value="1"/>
</dbReference>
<dbReference type="InterPro" id="IPR009097">
    <property type="entry name" value="Cyclic_Pdiesterase"/>
</dbReference>
<evidence type="ECO:0000256" key="5">
    <source>
        <dbReference type="ARBA" id="ARBA00029300"/>
    </source>
</evidence>
<feature type="region of interest" description="Disordered" evidence="7">
    <location>
        <begin position="17"/>
        <end position="48"/>
    </location>
</feature>
<dbReference type="GeneID" id="103524853"/>
<dbReference type="EC" id="3.1.4.-" evidence="6"/>
<dbReference type="GO" id="GO:1990838">
    <property type="term" value="F:poly(U)-specific exoribonuclease activity, producing 3' uridine cyclic phosphate ends"/>
    <property type="evidence" value="ECO:0007669"/>
    <property type="project" value="UniProtKB-UniRule"/>
</dbReference>
<feature type="active site" description="Proton donor/acceptor" evidence="6">
    <location>
        <position position="124"/>
    </location>
</feature>
<feature type="active site" description="Proton donor/acceptor" evidence="6">
    <location>
        <position position="212"/>
    </location>
</feature>
<dbReference type="SUPFAM" id="SSF55144">
    <property type="entry name" value="LigT-like"/>
    <property type="match status" value="1"/>
</dbReference>
<dbReference type="InterPro" id="IPR027521">
    <property type="entry name" value="Usb1"/>
</dbReference>
<evidence type="ECO:0000313" key="11">
    <source>
        <dbReference type="RefSeq" id="XP_026675943.1"/>
    </source>
</evidence>
<keyword evidence="1 6" id="KW-0540">Nuclease</keyword>
<dbReference type="RefSeq" id="XP_026675941.1">
    <property type="nucleotide sequence ID" value="XM_026820140.1"/>
</dbReference>
<dbReference type="PANTHER" id="PTHR13522">
    <property type="entry name" value="U6 SNRNA PHOSPHODIESTERASE 1"/>
    <property type="match status" value="1"/>
</dbReference>
<organism evidence="8 12">
    <name type="scientific">Diaphorina citri</name>
    <name type="common">Asian citrus psyllid</name>
    <dbReference type="NCBI Taxonomy" id="121845"/>
    <lineage>
        <taxon>Eukaryota</taxon>
        <taxon>Metazoa</taxon>
        <taxon>Ecdysozoa</taxon>
        <taxon>Arthropoda</taxon>
        <taxon>Hexapoda</taxon>
        <taxon>Insecta</taxon>
        <taxon>Pterygota</taxon>
        <taxon>Neoptera</taxon>
        <taxon>Paraneoptera</taxon>
        <taxon>Hemiptera</taxon>
        <taxon>Sternorrhyncha</taxon>
        <taxon>Psylloidea</taxon>
        <taxon>Psyllidae</taxon>
        <taxon>Diaphorininae</taxon>
        <taxon>Diaphorina</taxon>
    </lineage>
</organism>
<gene>
    <name evidence="9 10 11 12" type="primary">LOC103524853</name>
</gene>
<keyword evidence="3" id="KW-0456">Lyase</keyword>
<evidence type="ECO:0000256" key="3">
    <source>
        <dbReference type="ARBA" id="ARBA00023239"/>
    </source>
</evidence>
<dbReference type="Gene3D" id="3.90.1140.10">
    <property type="entry name" value="Cyclic phosphodiesterase"/>
    <property type="match status" value="1"/>
</dbReference>
<comment type="similarity">
    <text evidence="6">Belongs to the 2H phosphoesterase superfamily. USB1 family.</text>
</comment>
<comment type="catalytic activity">
    <reaction evidence="5">
        <text>a 3'-end uridylyl-uridine-RNA = a 3'-end 2',3'-cyclophospho-uridine-RNA + uridine</text>
        <dbReference type="Rhea" id="RHEA:46052"/>
        <dbReference type="Rhea" id="RHEA-COMP:17384"/>
        <dbReference type="Rhea" id="RHEA-COMP:17385"/>
        <dbReference type="ChEBI" id="CHEBI:16704"/>
        <dbReference type="ChEBI" id="CHEBI:85643"/>
        <dbReference type="ChEBI" id="CHEBI:85644"/>
    </reaction>
    <physiologicalReaction direction="left-to-right" evidence="5">
        <dbReference type="Rhea" id="RHEA:46053"/>
    </physiologicalReaction>
</comment>
<dbReference type="GO" id="GO:0005634">
    <property type="term" value="C:nucleus"/>
    <property type="evidence" value="ECO:0007669"/>
    <property type="project" value="UniProtKB-SubCell"/>
</dbReference>
<dbReference type="STRING" id="121845.A0A3Q0IIC2"/>
<dbReference type="PaxDb" id="121845-A0A3Q0IIC2"/>
<evidence type="ECO:0000313" key="10">
    <source>
        <dbReference type="RefSeq" id="XP_026675942.1"/>
    </source>
</evidence>
<dbReference type="Proteomes" id="UP000079169">
    <property type="component" value="Unplaced"/>
</dbReference>
<dbReference type="RefSeq" id="XP_026675943.1">
    <property type="nucleotide sequence ID" value="XM_026820142.1"/>
</dbReference>
<dbReference type="PANTHER" id="PTHR13522:SF3">
    <property type="entry name" value="U6 SNRNA PHOSPHODIESTERASE 1"/>
    <property type="match status" value="1"/>
</dbReference>
<evidence type="ECO:0000256" key="1">
    <source>
        <dbReference type="ARBA" id="ARBA00022722"/>
    </source>
</evidence>